<dbReference type="EC" id="2.7.11.1" evidence="1"/>
<evidence type="ECO:0000256" key="2">
    <source>
        <dbReference type="ARBA" id="ARBA00022527"/>
    </source>
</evidence>
<dbReference type="EMBL" id="CM035406">
    <property type="protein sequence ID" value="KAH7445691.1"/>
    <property type="molecule type" value="Genomic_DNA"/>
</dbReference>
<dbReference type="CDD" id="cd14132">
    <property type="entry name" value="STKc_CK2_alpha"/>
    <property type="match status" value="1"/>
</dbReference>
<evidence type="ECO:0000256" key="3">
    <source>
        <dbReference type="ARBA" id="ARBA00022679"/>
    </source>
</evidence>
<dbReference type="PROSITE" id="PS00108">
    <property type="entry name" value="PROTEIN_KINASE_ST"/>
    <property type="match status" value="1"/>
</dbReference>
<dbReference type="Proteomes" id="UP000825935">
    <property type="component" value="Chromosome 1"/>
</dbReference>
<evidence type="ECO:0000256" key="8">
    <source>
        <dbReference type="ARBA" id="ARBA00048679"/>
    </source>
</evidence>
<dbReference type="PANTHER" id="PTHR24054">
    <property type="entry name" value="CASEIN KINASE II SUBUNIT ALPHA"/>
    <property type="match status" value="1"/>
</dbReference>
<evidence type="ECO:0000256" key="9">
    <source>
        <dbReference type="ARBA" id="ARBA00061236"/>
    </source>
</evidence>
<comment type="catalytic activity">
    <reaction evidence="8">
        <text>L-seryl-[protein] + ATP = O-phospho-L-seryl-[protein] + ADP + H(+)</text>
        <dbReference type="Rhea" id="RHEA:17989"/>
        <dbReference type="Rhea" id="RHEA-COMP:9863"/>
        <dbReference type="Rhea" id="RHEA-COMP:11604"/>
        <dbReference type="ChEBI" id="CHEBI:15378"/>
        <dbReference type="ChEBI" id="CHEBI:29999"/>
        <dbReference type="ChEBI" id="CHEBI:30616"/>
        <dbReference type="ChEBI" id="CHEBI:83421"/>
        <dbReference type="ChEBI" id="CHEBI:456216"/>
        <dbReference type="EC" id="2.7.11.1"/>
    </reaction>
</comment>
<dbReference type="GO" id="GO:0006357">
    <property type="term" value="P:regulation of transcription by RNA polymerase II"/>
    <property type="evidence" value="ECO:0007669"/>
    <property type="project" value="UniProtKB-ARBA"/>
</dbReference>
<dbReference type="InterPro" id="IPR000719">
    <property type="entry name" value="Prot_kinase_dom"/>
</dbReference>
<dbReference type="PROSITE" id="PS50011">
    <property type="entry name" value="PROTEIN_KINASE_DOM"/>
    <property type="match status" value="1"/>
</dbReference>
<dbReference type="InterPro" id="IPR008271">
    <property type="entry name" value="Ser/Thr_kinase_AS"/>
</dbReference>
<dbReference type="GO" id="GO:0031981">
    <property type="term" value="C:nuclear lumen"/>
    <property type="evidence" value="ECO:0007669"/>
    <property type="project" value="UniProtKB-ARBA"/>
</dbReference>
<dbReference type="Pfam" id="PF00069">
    <property type="entry name" value="Pkinase"/>
    <property type="match status" value="1"/>
</dbReference>
<dbReference type="OrthoDB" id="10254671at2759"/>
<keyword evidence="6" id="KW-0067">ATP-binding</keyword>
<name>A0A8T2VB34_CERRI</name>
<dbReference type="InterPro" id="IPR011009">
    <property type="entry name" value="Kinase-like_dom_sf"/>
</dbReference>
<keyword evidence="12" id="KW-1185">Reference proteome</keyword>
<dbReference type="SMART" id="SM00220">
    <property type="entry name" value="S_TKc"/>
    <property type="match status" value="1"/>
</dbReference>
<feature type="domain" description="Protein kinase" evidence="10">
    <location>
        <begin position="93"/>
        <end position="377"/>
    </location>
</feature>
<dbReference type="PANTHER" id="PTHR24054:SF0">
    <property type="entry name" value="CASEIN KINASE II SUBUNIT ALPHA"/>
    <property type="match status" value="1"/>
</dbReference>
<dbReference type="FunFam" id="3.30.200.20:FF:000088">
    <property type="entry name" value="Casein kinase II subunit alpha"/>
    <property type="match status" value="1"/>
</dbReference>
<evidence type="ECO:0000259" key="10">
    <source>
        <dbReference type="PROSITE" id="PS50011"/>
    </source>
</evidence>
<accession>A0A8T2VB34</accession>
<keyword evidence="2" id="KW-0723">Serine/threonine-protein kinase</keyword>
<proteinExistence type="inferred from homology"/>
<dbReference type="GO" id="GO:0005524">
    <property type="term" value="F:ATP binding"/>
    <property type="evidence" value="ECO:0007669"/>
    <property type="project" value="UniProtKB-KW"/>
</dbReference>
<comment type="catalytic activity">
    <reaction evidence="7">
        <text>L-threonyl-[protein] + ATP = O-phospho-L-threonyl-[protein] + ADP + H(+)</text>
        <dbReference type="Rhea" id="RHEA:46608"/>
        <dbReference type="Rhea" id="RHEA-COMP:11060"/>
        <dbReference type="Rhea" id="RHEA-COMP:11605"/>
        <dbReference type="ChEBI" id="CHEBI:15378"/>
        <dbReference type="ChEBI" id="CHEBI:30013"/>
        <dbReference type="ChEBI" id="CHEBI:30616"/>
        <dbReference type="ChEBI" id="CHEBI:61977"/>
        <dbReference type="ChEBI" id="CHEBI:456216"/>
        <dbReference type="EC" id="2.7.11.1"/>
    </reaction>
</comment>
<keyword evidence="4" id="KW-0547">Nucleotide-binding</keyword>
<dbReference type="GO" id="GO:0005956">
    <property type="term" value="C:protein kinase CK2 complex"/>
    <property type="evidence" value="ECO:0007669"/>
    <property type="project" value="TreeGrafter"/>
</dbReference>
<comment type="caution">
    <text evidence="11">The sequence shown here is derived from an EMBL/GenBank/DDBJ whole genome shotgun (WGS) entry which is preliminary data.</text>
</comment>
<evidence type="ECO:0000256" key="7">
    <source>
        <dbReference type="ARBA" id="ARBA00047899"/>
    </source>
</evidence>
<dbReference type="InterPro" id="IPR045216">
    <property type="entry name" value="CK2_alpha"/>
</dbReference>
<evidence type="ECO:0000256" key="5">
    <source>
        <dbReference type="ARBA" id="ARBA00022777"/>
    </source>
</evidence>
<dbReference type="AlphaFoldDB" id="A0A8T2VB34"/>
<dbReference type="GO" id="GO:0005829">
    <property type="term" value="C:cytosol"/>
    <property type="evidence" value="ECO:0007669"/>
    <property type="project" value="TreeGrafter"/>
</dbReference>
<keyword evidence="3" id="KW-0808">Transferase</keyword>
<dbReference type="Gene3D" id="3.30.200.20">
    <property type="entry name" value="Phosphorylase Kinase, domain 1"/>
    <property type="match status" value="1"/>
</dbReference>
<protein>
    <recommendedName>
        <fullName evidence="1">non-specific serine/threonine protein kinase</fullName>
        <ecNumber evidence="1">2.7.11.1</ecNumber>
    </recommendedName>
</protein>
<dbReference type="Gene3D" id="1.10.510.10">
    <property type="entry name" value="Transferase(Phosphotransferase) domain 1"/>
    <property type="match status" value="1"/>
</dbReference>
<keyword evidence="5" id="KW-0418">Kinase</keyword>
<dbReference type="FunFam" id="1.10.510.10:FF:000459">
    <property type="entry name" value="Casein kinase II subunit alpha"/>
    <property type="match status" value="1"/>
</dbReference>
<dbReference type="GO" id="GO:0004674">
    <property type="term" value="F:protein serine/threonine kinase activity"/>
    <property type="evidence" value="ECO:0007669"/>
    <property type="project" value="UniProtKB-KW"/>
</dbReference>
<gene>
    <name evidence="11" type="ORF">KP509_01G020600</name>
</gene>
<evidence type="ECO:0000313" key="11">
    <source>
        <dbReference type="EMBL" id="KAH7445691.1"/>
    </source>
</evidence>
<reference evidence="11" key="1">
    <citation type="submission" date="2021-08" db="EMBL/GenBank/DDBJ databases">
        <title>WGS assembly of Ceratopteris richardii.</title>
        <authorList>
            <person name="Marchant D.B."/>
            <person name="Chen G."/>
            <person name="Jenkins J."/>
            <person name="Shu S."/>
            <person name="Leebens-Mack J."/>
            <person name="Grimwood J."/>
            <person name="Schmutz J."/>
            <person name="Soltis P."/>
            <person name="Soltis D."/>
            <person name="Chen Z.-H."/>
        </authorList>
    </citation>
    <scope>NUCLEOTIDE SEQUENCE</scope>
    <source>
        <strain evidence="11">Whitten #5841</strain>
        <tissue evidence="11">Leaf</tissue>
    </source>
</reference>
<organism evidence="11 12">
    <name type="scientific">Ceratopteris richardii</name>
    <name type="common">Triangle waterfern</name>
    <dbReference type="NCBI Taxonomy" id="49495"/>
    <lineage>
        <taxon>Eukaryota</taxon>
        <taxon>Viridiplantae</taxon>
        <taxon>Streptophyta</taxon>
        <taxon>Embryophyta</taxon>
        <taxon>Tracheophyta</taxon>
        <taxon>Polypodiopsida</taxon>
        <taxon>Polypodiidae</taxon>
        <taxon>Polypodiales</taxon>
        <taxon>Pteridineae</taxon>
        <taxon>Pteridaceae</taxon>
        <taxon>Parkerioideae</taxon>
        <taxon>Ceratopteris</taxon>
    </lineage>
</organism>
<evidence type="ECO:0000256" key="4">
    <source>
        <dbReference type="ARBA" id="ARBA00022741"/>
    </source>
</evidence>
<dbReference type="GO" id="GO:0051726">
    <property type="term" value="P:regulation of cell cycle"/>
    <property type="evidence" value="ECO:0007669"/>
    <property type="project" value="TreeGrafter"/>
</dbReference>
<comment type="similarity">
    <text evidence="9">Belongs to the protein kinase superfamily. Ser/Thr protein kinase family. CK2 subfamily.</text>
</comment>
<dbReference type="SUPFAM" id="SSF56112">
    <property type="entry name" value="Protein kinase-like (PK-like)"/>
    <property type="match status" value="1"/>
</dbReference>
<evidence type="ECO:0000313" key="12">
    <source>
        <dbReference type="Proteomes" id="UP000825935"/>
    </source>
</evidence>
<evidence type="ECO:0000256" key="1">
    <source>
        <dbReference type="ARBA" id="ARBA00012513"/>
    </source>
</evidence>
<evidence type="ECO:0000256" key="6">
    <source>
        <dbReference type="ARBA" id="ARBA00022840"/>
    </source>
</evidence>
<sequence>MACRAAIQTRRRLVSSFTQQRELSRPSLSDFLQIYRPATSSSSQQTRSSFVSPEPSSCRPSTARVYADVNLTRPKEYSDYENLEFQWGNQDHYEVLRRLGRGRYSEVFEGLNIVNNQSCTIKILKPIKKKKLKREIKVLQNLLGGINITQLIDIVRDPASKTPCFIFEYINNTDSKILYPSLTDLDIRYYIFQLLRALDFSHSQGIMHRDVKPPNVMIDHEQHKLRLIDWGLAEFYYPNKEYTITVASRFFKGPELLVGLQQYDYSLDMWSAGCMLAGMIFRMDAFFRGSDNTDQLLQIVKVLGTAELQDYLKKYEIKLGENISSLEGHRKRSWSEFETSANEHLFNPMVEDLLEGLLRYDHQERLTASEAMMHPYFDPVRKSEEATFPIQLTGMKLSDSS</sequence>